<dbReference type="EMBL" id="JBHTAH010000004">
    <property type="protein sequence ID" value="MFC7069360.1"/>
    <property type="molecule type" value="Genomic_DNA"/>
</dbReference>
<dbReference type="Proteomes" id="UP001596461">
    <property type="component" value="Unassembled WGS sequence"/>
</dbReference>
<protein>
    <submittedName>
        <fullName evidence="4">Sugar phosphate nucleotidyltransferase</fullName>
    </submittedName>
</protein>
<keyword evidence="5" id="KW-1185">Reference proteome</keyword>
<accession>A0ABD5WA97</accession>
<dbReference type="PANTHER" id="PTHR43584:SF8">
    <property type="entry name" value="N-ACETYLMURAMATE ALPHA-1-PHOSPHATE URIDYLYLTRANSFERASE"/>
    <property type="match status" value="1"/>
</dbReference>
<feature type="domain" description="Nucleotidyl transferase" evidence="3">
    <location>
        <begin position="2"/>
        <end position="241"/>
    </location>
</feature>
<evidence type="ECO:0000259" key="3">
    <source>
        <dbReference type="Pfam" id="PF00483"/>
    </source>
</evidence>
<sequence length="336" mass="35704">MKAVIPLAGRGTRLYPQTHTKPKAMVRIAGKPILGHILASLADAGVDEAVLVVGGPMQTQIREYAEREFGDEFAFTFPEQVDPQGLGHAIHQAAPAVDGEPVIITLGDMLFEHGYGTFLDAHRSLDGVDASIGVKRVDEPSHYGVVDVAGDGSVRELVEKPDDPPSDRAISGVYVVEDSDALFDALAYLIDNDLRGAGDEFQLTDALQRMVETGSVLGTFDVEDWYDCGRPETLLEANEVLLASMETNGAGALTDAVVVPPVDMGEGVELTRSVVGPNVSLDDGVEIDDSVVQDSIVGRNAELSDVNLKESIIGDAATVRGEPRNLNVGDNSDLSL</sequence>
<dbReference type="AlphaFoldDB" id="A0ABD5WA97"/>
<dbReference type="InterPro" id="IPR029044">
    <property type="entry name" value="Nucleotide-diphossugar_trans"/>
</dbReference>
<keyword evidence="2" id="KW-0548">Nucleotidyltransferase</keyword>
<reference evidence="4 5" key="1">
    <citation type="journal article" date="2019" name="Int. J. Syst. Evol. Microbiol.">
        <title>The Global Catalogue of Microorganisms (GCM) 10K type strain sequencing project: providing services to taxonomists for standard genome sequencing and annotation.</title>
        <authorList>
            <consortium name="The Broad Institute Genomics Platform"/>
            <consortium name="The Broad Institute Genome Sequencing Center for Infectious Disease"/>
            <person name="Wu L."/>
            <person name="Ma J."/>
        </authorList>
    </citation>
    <scope>NUCLEOTIDE SEQUENCE [LARGE SCALE GENOMIC DNA]</scope>
    <source>
        <strain evidence="4 5">DT31</strain>
    </source>
</reference>
<dbReference type="Gene3D" id="3.90.550.10">
    <property type="entry name" value="Spore Coat Polysaccharide Biosynthesis Protein SpsA, Chain A"/>
    <property type="match status" value="1"/>
</dbReference>
<gene>
    <name evidence="4" type="ORF">ACFQL9_06875</name>
</gene>
<organism evidence="4 5">
    <name type="scientific">Halobaculum lipolyticum</name>
    <dbReference type="NCBI Taxonomy" id="3032001"/>
    <lineage>
        <taxon>Archaea</taxon>
        <taxon>Methanobacteriati</taxon>
        <taxon>Methanobacteriota</taxon>
        <taxon>Stenosarchaea group</taxon>
        <taxon>Halobacteria</taxon>
        <taxon>Halobacteriales</taxon>
        <taxon>Haloferacaceae</taxon>
        <taxon>Halobaculum</taxon>
    </lineage>
</organism>
<dbReference type="Pfam" id="PF00483">
    <property type="entry name" value="NTP_transferase"/>
    <property type="match status" value="1"/>
</dbReference>
<dbReference type="GO" id="GO:0016779">
    <property type="term" value="F:nucleotidyltransferase activity"/>
    <property type="evidence" value="ECO:0007669"/>
    <property type="project" value="UniProtKB-KW"/>
</dbReference>
<evidence type="ECO:0000313" key="4">
    <source>
        <dbReference type="EMBL" id="MFC7069360.1"/>
    </source>
</evidence>
<dbReference type="SUPFAM" id="SSF53448">
    <property type="entry name" value="Nucleotide-diphospho-sugar transferases"/>
    <property type="match status" value="1"/>
</dbReference>
<dbReference type="PANTHER" id="PTHR43584">
    <property type="entry name" value="NUCLEOTIDYL TRANSFERASE"/>
    <property type="match status" value="1"/>
</dbReference>
<dbReference type="InterPro" id="IPR005835">
    <property type="entry name" value="NTP_transferase_dom"/>
</dbReference>
<proteinExistence type="predicted"/>
<evidence type="ECO:0000313" key="5">
    <source>
        <dbReference type="Proteomes" id="UP001596461"/>
    </source>
</evidence>
<dbReference type="GeneID" id="81123817"/>
<dbReference type="InterPro" id="IPR050065">
    <property type="entry name" value="GlmU-like"/>
</dbReference>
<keyword evidence="1" id="KW-0808">Transferase</keyword>
<dbReference type="RefSeq" id="WP_284031996.1">
    <property type="nucleotide sequence ID" value="NZ_CP126154.1"/>
</dbReference>
<name>A0ABD5WA97_9EURY</name>
<evidence type="ECO:0000256" key="1">
    <source>
        <dbReference type="ARBA" id="ARBA00022679"/>
    </source>
</evidence>
<evidence type="ECO:0000256" key="2">
    <source>
        <dbReference type="ARBA" id="ARBA00022695"/>
    </source>
</evidence>
<comment type="caution">
    <text evidence="4">The sequence shown here is derived from an EMBL/GenBank/DDBJ whole genome shotgun (WGS) entry which is preliminary data.</text>
</comment>